<dbReference type="AlphaFoldDB" id="A0AAV4BDK2"/>
<dbReference type="EMBL" id="BLXT01004962">
    <property type="protein sequence ID" value="GFO18640.1"/>
    <property type="molecule type" value="Genomic_DNA"/>
</dbReference>
<protein>
    <submittedName>
        <fullName evidence="1">Uncharacterized protein</fullName>
    </submittedName>
</protein>
<accession>A0AAV4BDK2</accession>
<sequence length="80" mass="8730">MAVKIPRAVLMEGAGVNSQKPANCYSVSVTYHRFITPDLSSSWSNISSDSGNALQRLRPSASEGFDNFRDDVDDVDLKHG</sequence>
<evidence type="ECO:0000313" key="2">
    <source>
        <dbReference type="Proteomes" id="UP000735302"/>
    </source>
</evidence>
<gene>
    <name evidence="1" type="ORF">PoB_004514500</name>
</gene>
<dbReference type="Proteomes" id="UP000735302">
    <property type="component" value="Unassembled WGS sequence"/>
</dbReference>
<reference evidence="1 2" key="1">
    <citation type="journal article" date="2021" name="Elife">
        <title>Chloroplast acquisition without the gene transfer in kleptoplastic sea slugs, Plakobranchus ocellatus.</title>
        <authorList>
            <person name="Maeda T."/>
            <person name="Takahashi S."/>
            <person name="Yoshida T."/>
            <person name="Shimamura S."/>
            <person name="Takaki Y."/>
            <person name="Nagai Y."/>
            <person name="Toyoda A."/>
            <person name="Suzuki Y."/>
            <person name="Arimoto A."/>
            <person name="Ishii H."/>
            <person name="Satoh N."/>
            <person name="Nishiyama T."/>
            <person name="Hasebe M."/>
            <person name="Maruyama T."/>
            <person name="Minagawa J."/>
            <person name="Obokata J."/>
            <person name="Shigenobu S."/>
        </authorList>
    </citation>
    <scope>NUCLEOTIDE SEQUENCE [LARGE SCALE GENOMIC DNA]</scope>
</reference>
<proteinExistence type="predicted"/>
<evidence type="ECO:0000313" key="1">
    <source>
        <dbReference type="EMBL" id="GFO18640.1"/>
    </source>
</evidence>
<keyword evidence="2" id="KW-1185">Reference proteome</keyword>
<name>A0AAV4BDK2_9GAST</name>
<comment type="caution">
    <text evidence="1">The sequence shown here is derived from an EMBL/GenBank/DDBJ whole genome shotgun (WGS) entry which is preliminary data.</text>
</comment>
<organism evidence="1 2">
    <name type="scientific">Plakobranchus ocellatus</name>
    <dbReference type="NCBI Taxonomy" id="259542"/>
    <lineage>
        <taxon>Eukaryota</taxon>
        <taxon>Metazoa</taxon>
        <taxon>Spiralia</taxon>
        <taxon>Lophotrochozoa</taxon>
        <taxon>Mollusca</taxon>
        <taxon>Gastropoda</taxon>
        <taxon>Heterobranchia</taxon>
        <taxon>Euthyneura</taxon>
        <taxon>Panpulmonata</taxon>
        <taxon>Sacoglossa</taxon>
        <taxon>Placobranchoidea</taxon>
        <taxon>Plakobranchidae</taxon>
        <taxon>Plakobranchus</taxon>
    </lineage>
</organism>